<evidence type="ECO:0000313" key="3">
    <source>
        <dbReference type="Proteomes" id="UP000828390"/>
    </source>
</evidence>
<protein>
    <recommendedName>
        <fullName evidence="4">Neurotransmitter-gated ion-channel ligand-binding domain-containing protein</fullName>
    </recommendedName>
</protein>
<reference evidence="2" key="2">
    <citation type="submission" date="2020-11" db="EMBL/GenBank/DDBJ databases">
        <authorList>
            <person name="McCartney M.A."/>
            <person name="Auch B."/>
            <person name="Kono T."/>
            <person name="Mallez S."/>
            <person name="Becker A."/>
            <person name="Gohl D.M."/>
            <person name="Silverstein K.A.T."/>
            <person name="Koren S."/>
            <person name="Bechman K.B."/>
            <person name="Herman A."/>
            <person name="Abrahante J.E."/>
            <person name="Garbe J."/>
        </authorList>
    </citation>
    <scope>NUCLEOTIDE SEQUENCE</scope>
    <source>
        <strain evidence="2">Duluth1</strain>
        <tissue evidence="2">Whole animal</tissue>
    </source>
</reference>
<comment type="caution">
    <text evidence="2">The sequence shown here is derived from an EMBL/GenBank/DDBJ whole genome shotgun (WGS) entry which is preliminary data.</text>
</comment>
<evidence type="ECO:0000313" key="2">
    <source>
        <dbReference type="EMBL" id="KAH3704282.1"/>
    </source>
</evidence>
<gene>
    <name evidence="2" type="ORF">DPMN_079338</name>
</gene>
<sequence>MRLYVYCFYLLVLCRNDSLGVQGDNDTQTEHDLHKRLFQTYNSNIMPRHATSLDPFDVGIELYLMSID</sequence>
<keyword evidence="3" id="KW-1185">Reference proteome</keyword>
<evidence type="ECO:0008006" key="4">
    <source>
        <dbReference type="Google" id="ProtNLM"/>
    </source>
</evidence>
<accession>A0A9D4BSW8</accession>
<evidence type="ECO:0000256" key="1">
    <source>
        <dbReference type="SAM" id="SignalP"/>
    </source>
</evidence>
<feature type="chain" id="PRO_5038778877" description="Neurotransmitter-gated ion-channel ligand-binding domain-containing protein" evidence="1">
    <location>
        <begin position="24"/>
        <end position="68"/>
    </location>
</feature>
<dbReference type="Proteomes" id="UP000828390">
    <property type="component" value="Unassembled WGS sequence"/>
</dbReference>
<name>A0A9D4BSW8_DREPO</name>
<organism evidence="2 3">
    <name type="scientific">Dreissena polymorpha</name>
    <name type="common">Zebra mussel</name>
    <name type="synonym">Mytilus polymorpha</name>
    <dbReference type="NCBI Taxonomy" id="45954"/>
    <lineage>
        <taxon>Eukaryota</taxon>
        <taxon>Metazoa</taxon>
        <taxon>Spiralia</taxon>
        <taxon>Lophotrochozoa</taxon>
        <taxon>Mollusca</taxon>
        <taxon>Bivalvia</taxon>
        <taxon>Autobranchia</taxon>
        <taxon>Heteroconchia</taxon>
        <taxon>Euheterodonta</taxon>
        <taxon>Imparidentia</taxon>
        <taxon>Neoheterodontei</taxon>
        <taxon>Myida</taxon>
        <taxon>Dreissenoidea</taxon>
        <taxon>Dreissenidae</taxon>
        <taxon>Dreissena</taxon>
    </lineage>
</organism>
<feature type="signal peptide" evidence="1">
    <location>
        <begin position="1"/>
        <end position="23"/>
    </location>
</feature>
<dbReference type="AlphaFoldDB" id="A0A9D4BSW8"/>
<keyword evidence="1" id="KW-0732">Signal</keyword>
<dbReference type="EMBL" id="JAIWYP010000015">
    <property type="protein sequence ID" value="KAH3704282.1"/>
    <property type="molecule type" value="Genomic_DNA"/>
</dbReference>
<reference evidence="2" key="1">
    <citation type="journal article" date="2019" name="bioRxiv">
        <title>The Genome of the Zebra Mussel, Dreissena polymorpha: A Resource for Invasive Species Research.</title>
        <authorList>
            <person name="McCartney M.A."/>
            <person name="Auch B."/>
            <person name="Kono T."/>
            <person name="Mallez S."/>
            <person name="Zhang Y."/>
            <person name="Obille A."/>
            <person name="Becker A."/>
            <person name="Abrahante J.E."/>
            <person name="Garbe J."/>
            <person name="Badalamenti J.P."/>
            <person name="Herman A."/>
            <person name="Mangelson H."/>
            <person name="Liachko I."/>
            <person name="Sullivan S."/>
            <person name="Sone E.D."/>
            <person name="Koren S."/>
            <person name="Silverstein K.A.T."/>
            <person name="Beckman K.B."/>
            <person name="Gohl D.M."/>
        </authorList>
    </citation>
    <scope>NUCLEOTIDE SEQUENCE</scope>
    <source>
        <strain evidence="2">Duluth1</strain>
        <tissue evidence="2">Whole animal</tissue>
    </source>
</reference>
<proteinExistence type="predicted"/>